<dbReference type="Gene3D" id="3.40.1230.10">
    <property type="entry name" value="MTH938-like"/>
    <property type="match status" value="1"/>
</dbReference>
<evidence type="ECO:0000313" key="2">
    <source>
        <dbReference type="RefSeq" id="XP_015588948.1"/>
    </source>
</evidence>
<dbReference type="InterPro" id="IPR036748">
    <property type="entry name" value="MTH938-like_sf"/>
</dbReference>
<dbReference type="GO" id="GO:0005743">
    <property type="term" value="C:mitochondrial inner membrane"/>
    <property type="evidence" value="ECO:0007669"/>
    <property type="project" value="TreeGrafter"/>
</dbReference>
<dbReference type="Pfam" id="PF04430">
    <property type="entry name" value="DUF498"/>
    <property type="match status" value="1"/>
</dbReference>
<proteinExistence type="predicted"/>
<evidence type="ECO:0000313" key="1">
    <source>
        <dbReference type="Proteomes" id="UP000694920"/>
    </source>
</evidence>
<protein>
    <submittedName>
        <fullName evidence="2">NADH dehydrogenase [ubiquinone] 1 alpha subcomplex assembly factor 3</fullName>
    </submittedName>
</protein>
<dbReference type="SUPFAM" id="SSF64076">
    <property type="entry name" value="MTH938-like"/>
    <property type="match status" value="1"/>
</dbReference>
<dbReference type="KEGG" id="ccin:107264806"/>
<dbReference type="PANTHER" id="PTHR21192:SF2">
    <property type="entry name" value="NADH DEHYDROGENASE [UBIQUINONE] 1 ALPHA SUBCOMPLEX ASSEMBLY FACTOR 3"/>
    <property type="match status" value="1"/>
</dbReference>
<name>A0AAJ7BLC7_CEPCN</name>
<dbReference type="GO" id="GO:0032981">
    <property type="term" value="P:mitochondrial respiratory chain complex I assembly"/>
    <property type="evidence" value="ECO:0007669"/>
    <property type="project" value="TreeGrafter"/>
</dbReference>
<accession>A0AAJ7BLC7</accession>
<keyword evidence="1" id="KW-1185">Reference proteome</keyword>
<organism evidence="1 2">
    <name type="scientific">Cephus cinctus</name>
    <name type="common">Wheat stem sawfly</name>
    <dbReference type="NCBI Taxonomy" id="211228"/>
    <lineage>
        <taxon>Eukaryota</taxon>
        <taxon>Metazoa</taxon>
        <taxon>Ecdysozoa</taxon>
        <taxon>Arthropoda</taxon>
        <taxon>Hexapoda</taxon>
        <taxon>Insecta</taxon>
        <taxon>Pterygota</taxon>
        <taxon>Neoptera</taxon>
        <taxon>Endopterygota</taxon>
        <taxon>Hymenoptera</taxon>
        <taxon>Cephoidea</taxon>
        <taxon>Cephidae</taxon>
        <taxon>Cephus</taxon>
    </lineage>
</organism>
<dbReference type="PANTHER" id="PTHR21192">
    <property type="entry name" value="NUCLEAR PROTEIN E3-3"/>
    <property type="match status" value="1"/>
</dbReference>
<dbReference type="Proteomes" id="UP000694920">
    <property type="component" value="Unplaced"/>
</dbReference>
<dbReference type="RefSeq" id="XP_015588948.1">
    <property type="nucleotide sequence ID" value="XM_015733462.2"/>
</dbReference>
<reference evidence="2" key="1">
    <citation type="submission" date="2025-08" db="UniProtKB">
        <authorList>
            <consortium name="RefSeq"/>
        </authorList>
    </citation>
    <scope>IDENTIFICATION</scope>
</reference>
<dbReference type="GeneID" id="107264806"/>
<sequence length="192" mass="21627">MNNLFPKRFGFFAKSIIRYIHRSAIIKEAHYEDGGRTILNVLNKKSADGLLIDSCNRMGFTLNSGAFIIGPIVIFPKAILSWDIESSKHMNRDSLCLFSLLEPKLDIVVIGLDNDKYIPNAPFITEAREYLNELQIAVEILPVKKACTVYNFLYTDNVNAAAALIPPVNMETVMQDPKLQPFTPPALLNREK</sequence>
<dbReference type="AlphaFoldDB" id="A0AAJ7BLC7"/>
<dbReference type="InterPro" id="IPR007523">
    <property type="entry name" value="NDUFAF3/AAMDC"/>
</dbReference>
<gene>
    <name evidence="2" type="primary">LOC107264806</name>
</gene>